<evidence type="ECO:0000313" key="2">
    <source>
        <dbReference type="EMBL" id="SNC62529.1"/>
    </source>
</evidence>
<protein>
    <recommendedName>
        <fullName evidence="1">DUF6984 domain-containing protein</fullName>
    </recommendedName>
</protein>
<accession>A0A212T933</accession>
<dbReference type="Proteomes" id="UP000198131">
    <property type="component" value="Unassembled WGS sequence"/>
</dbReference>
<name>A0A212T933_9BACT</name>
<gene>
    <name evidence="2" type="ORF">SAMN06265337_0690</name>
</gene>
<evidence type="ECO:0000259" key="1">
    <source>
        <dbReference type="Pfam" id="PF22480"/>
    </source>
</evidence>
<dbReference type="InterPro" id="IPR054253">
    <property type="entry name" value="DUF6984"/>
</dbReference>
<keyword evidence="3" id="KW-1185">Reference proteome</keyword>
<feature type="domain" description="DUF6984" evidence="1">
    <location>
        <begin position="3"/>
        <end position="104"/>
    </location>
</feature>
<evidence type="ECO:0000313" key="3">
    <source>
        <dbReference type="Proteomes" id="UP000198131"/>
    </source>
</evidence>
<proteinExistence type="predicted"/>
<reference evidence="3" key="1">
    <citation type="submission" date="2017-06" db="EMBL/GenBank/DDBJ databases">
        <authorList>
            <person name="Varghese N."/>
            <person name="Submissions S."/>
        </authorList>
    </citation>
    <scope>NUCLEOTIDE SEQUENCE [LARGE SCALE GENOMIC DNA]</scope>
    <source>
        <strain evidence="3">DSM 11116</strain>
    </source>
</reference>
<sequence>MAKRLLTLPELGLLIYMLRDKPEVSRLLALLPVAEVEGIADGGMGSLRFVNSNPYRRLGQAVATLRYPDADGVPVLATLYLDTDGVLYELDSWKTDGSPLQRIPAF</sequence>
<dbReference type="RefSeq" id="WP_141106424.1">
    <property type="nucleotide sequence ID" value="NZ_FYEW01000001.1"/>
</dbReference>
<dbReference type="Pfam" id="PF22480">
    <property type="entry name" value="DUF6984"/>
    <property type="match status" value="1"/>
</dbReference>
<dbReference type="EMBL" id="FYEW01000001">
    <property type="protein sequence ID" value="SNC62529.1"/>
    <property type="molecule type" value="Genomic_DNA"/>
</dbReference>
<organism evidence="2 3">
    <name type="scientific">Hymenobacter gelipurpurascens</name>
    <dbReference type="NCBI Taxonomy" id="89968"/>
    <lineage>
        <taxon>Bacteria</taxon>
        <taxon>Pseudomonadati</taxon>
        <taxon>Bacteroidota</taxon>
        <taxon>Cytophagia</taxon>
        <taxon>Cytophagales</taxon>
        <taxon>Hymenobacteraceae</taxon>
        <taxon>Hymenobacter</taxon>
    </lineage>
</organism>
<dbReference type="AlphaFoldDB" id="A0A212T933"/>
<dbReference type="OrthoDB" id="1050330at2"/>